<reference evidence="2" key="1">
    <citation type="submission" date="2010-06" db="EMBL/GenBank/DDBJ databases">
        <authorList>
            <person name="Jiang H."/>
            <person name="Abraham K."/>
            <person name="Ali S."/>
            <person name="Alsbrooks S.L."/>
            <person name="Anim B.N."/>
            <person name="Anosike U.S."/>
            <person name="Attaway T."/>
            <person name="Bandaranaike D.P."/>
            <person name="Battles P.K."/>
            <person name="Bell S.N."/>
            <person name="Bell A.V."/>
            <person name="Beltran B."/>
            <person name="Bickham C."/>
            <person name="Bustamante Y."/>
            <person name="Caleb T."/>
            <person name="Canada A."/>
            <person name="Cardenas V."/>
            <person name="Carter K."/>
            <person name="Chacko J."/>
            <person name="Chandrabose M.N."/>
            <person name="Chavez D."/>
            <person name="Chavez A."/>
            <person name="Chen L."/>
            <person name="Chu H.-S."/>
            <person name="Claassen K.J."/>
            <person name="Cockrell R."/>
            <person name="Collins M."/>
            <person name="Cooper J.A."/>
            <person name="Cree A."/>
            <person name="Curry S.M."/>
            <person name="Da Y."/>
            <person name="Dao M.D."/>
            <person name="Das B."/>
            <person name="Davila M.-L."/>
            <person name="Davy-Carroll L."/>
            <person name="Denson S."/>
            <person name="Dinh H."/>
            <person name="Ebong V.E."/>
            <person name="Edwards J.R."/>
            <person name="Egan A."/>
            <person name="El-Daye J."/>
            <person name="Escobedo L."/>
            <person name="Fernandez S."/>
            <person name="Fernando P.R."/>
            <person name="Flagg N."/>
            <person name="Forbes L.D."/>
            <person name="Fowler R.G."/>
            <person name="Fu Q."/>
            <person name="Gabisi R.A."/>
            <person name="Ganer J."/>
            <person name="Garbino Pronczuk A."/>
            <person name="Garcia R.M."/>
            <person name="Garner T."/>
            <person name="Garrett T.E."/>
            <person name="Gonzalez D.A."/>
            <person name="Hamid H."/>
            <person name="Hawkins E.S."/>
            <person name="Hirani K."/>
            <person name="Hogues M.E."/>
            <person name="Hollins B."/>
            <person name="Hsiao C.-H."/>
            <person name="Jabil R."/>
            <person name="James M.L."/>
            <person name="Jhangiani S.N."/>
            <person name="Johnson B."/>
            <person name="Johnson Q."/>
            <person name="Joshi V."/>
            <person name="Kalu J.B."/>
            <person name="Kam C."/>
            <person name="Kashfia A."/>
            <person name="Keebler J."/>
            <person name="Kisamo H."/>
            <person name="Kovar C.L."/>
            <person name="Lago L.A."/>
            <person name="Lai C.-Y."/>
            <person name="Laidlaw J."/>
            <person name="Lara F."/>
            <person name="Le T.-K."/>
            <person name="Lee S.L."/>
            <person name="Legall F.H."/>
            <person name="Lemon S.J."/>
            <person name="Lewis L.R."/>
            <person name="Li B."/>
            <person name="Liu Y."/>
            <person name="Liu Y.-S."/>
            <person name="Lopez J."/>
            <person name="Lozado R.J."/>
            <person name="Lu J."/>
            <person name="Madu R.C."/>
            <person name="Maheshwari M."/>
            <person name="Maheshwari R."/>
            <person name="Malloy K."/>
            <person name="Martinez E."/>
            <person name="Mathew T."/>
            <person name="Mercado I.C."/>
            <person name="Mercado C."/>
            <person name="Meyer B."/>
            <person name="Montgomery K."/>
            <person name="Morgan M.B."/>
            <person name="Munidasa M."/>
            <person name="Nazareth L.V."/>
            <person name="Nelson J."/>
            <person name="Ng B.M."/>
            <person name="Nguyen N.B."/>
            <person name="Nguyen P.Q."/>
            <person name="Nguyen T."/>
            <person name="Obregon M."/>
            <person name="Okwuonu G.O."/>
            <person name="Onwere C.G."/>
            <person name="Orozco G."/>
            <person name="Parra A."/>
            <person name="Patel S."/>
            <person name="Patil S."/>
            <person name="Perez A."/>
            <person name="Perez Y."/>
            <person name="Pham C."/>
            <person name="Primus E.L."/>
            <person name="Pu L.-L."/>
            <person name="Puazo M."/>
            <person name="Qin X."/>
            <person name="Quiroz J.B."/>
            <person name="Reese J."/>
            <person name="Richards S."/>
            <person name="Rives C.M."/>
            <person name="Robberts R."/>
            <person name="Ruiz S.J."/>
            <person name="Ruiz M.J."/>
            <person name="Santibanez J."/>
            <person name="Schneider B.W."/>
            <person name="Sisson I."/>
            <person name="Smith M."/>
            <person name="Sodergren E."/>
            <person name="Song X.-Z."/>
            <person name="Song B.B."/>
            <person name="Summersgill H."/>
            <person name="Thelus R."/>
            <person name="Thornton R.D."/>
            <person name="Trejos Z.Y."/>
            <person name="Usmani K."/>
            <person name="Vattathil S."/>
            <person name="Villasana D."/>
            <person name="Walker D.L."/>
            <person name="Wang S."/>
            <person name="Wang K."/>
            <person name="White C.S."/>
            <person name="Williams A.C."/>
            <person name="Williamson J."/>
            <person name="Wilson K."/>
            <person name="Woghiren I.O."/>
            <person name="Woodworth J.R."/>
            <person name="Worley K.C."/>
            <person name="Wright R.A."/>
            <person name="Wu W."/>
            <person name="Young L."/>
            <person name="Zhang L."/>
            <person name="Zhang J."/>
            <person name="Zhu Y."/>
            <person name="Muzny D.M."/>
            <person name="Weinstock G."/>
            <person name="Gibbs R.A."/>
        </authorList>
    </citation>
    <scope>NUCLEOTIDE SEQUENCE [LARGE SCALE GENOMIC DNA]</scope>
    <source>
        <strain evidence="2">LSR1</strain>
    </source>
</reference>
<evidence type="ECO:0000313" key="1">
    <source>
        <dbReference type="EnsemblMetazoa" id="XP_029341423.1"/>
    </source>
</evidence>
<dbReference type="GeneID" id="115033273"/>
<dbReference type="OMA" id="KINHTCT"/>
<dbReference type="OrthoDB" id="6628839at2759"/>
<accession>A0A8R2NMZ6</accession>
<sequence>MKRKIVNAEEKKNELLELACMRLQKSTSDNDILAKSWSIELDKLDPEQHLFAQKAINDILFEARLKTLHRNSIKINHTCTCSGTSTPIYSRGTPTPIYLPGNSNSSQTIFAPVLQQTPDITPFGDTYTTYGELLSDPQYSNSN</sequence>
<dbReference type="RefSeq" id="XP_029341423.1">
    <property type="nucleotide sequence ID" value="XM_029485563.1"/>
</dbReference>
<organism evidence="1 2">
    <name type="scientific">Acyrthosiphon pisum</name>
    <name type="common">Pea aphid</name>
    <dbReference type="NCBI Taxonomy" id="7029"/>
    <lineage>
        <taxon>Eukaryota</taxon>
        <taxon>Metazoa</taxon>
        <taxon>Ecdysozoa</taxon>
        <taxon>Arthropoda</taxon>
        <taxon>Hexapoda</taxon>
        <taxon>Insecta</taxon>
        <taxon>Pterygota</taxon>
        <taxon>Neoptera</taxon>
        <taxon>Paraneoptera</taxon>
        <taxon>Hemiptera</taxon>
        <taxon>Sternorrhyncha</taxon>
        <taxon>Aphidomorpha</taxon>
        <taxon>Aphidoidea</taxon>
        <taxon>Aphididae</taxon>
        <taxon>Macrosiphini</taxon>
        <taxon>Acyrthosiphon</taxon>
    </lineage>
</organism>
<dbReference type="AlphaFoldDB" id="A0A8R2NMZ6"/>
<keyword evidence="2" id="KW-1185">Reference proteome</keyword>
<protein>
    <submittedName>
        <fullName evidence="1">Uncharacterized protein</fullName>
    </submittedName>
</protein>
<dbReference type="KEGG" id="api:115033273"/>
<proteinExistence type="predicted"/>
<evidence type="ECO:0000313" key="2">
    <source>
        <dbReference type="Proteomes" id="UP000007819"/>
    </source>
</evidence>
<reference evidence="1" key="2">
    <citation type="submission" date="2022-06" db="UniProtKB">
        <authorList>
            <consortium name="EnsemblMetazoa"/>
        </authorList>
    </citation>
    <scope>IDENTIFICATION</scope>
</reference>
<dbReference type="Proteomes" id="UP000007819">
    <property type="component" value="Chromosome X"/>
</dbReference>
<name>A0A8R2NMZ6_ACYPI</name>
<dbReference type="EnsemblMetazoa" id="XM_029485563.1">
    <property type="protein sequence ID" value="XP_029341423.1"/>
    <property type="gene ID" value="LOC115033273"/>
</dbReference>